<evidence type="ECO:0000256" key="7">
    <source>
        <dbReference type="ARBA" id="ARBA00023136"/>
    </source>
</evidence>
<sequence length="334" mass="37804">MGSSEVLYQPLLGDPPAETLLSGGARLRLRFRHVLLVAVALPLFGFLFCVGWSLLFHFESATSTHCKVANYLPSLSAAIGNFTVQRRVWKTVIALHALPRFLIGHLALSTVSLPLFGFLFCVGWSLKYNFESATSTHCKVANYLPSLSAAIGGFTVQRRVWKTVIALHALPRFLVGWFYLTFWQETLALTLSARALVQAANALYICENLGLLGLSFVTSSDNFPFHKASFIVFLFCSELYMLITCWLSWLPRLYPVKRLDARSRRHKLLFFMLNFISLVFAMFFYARHNARCEPGVYTLFALSEYVVVLSNIAFHMTAYWDFHDKVLDLGEGLV</sequence>
<feature type="transmembrane region" description="Helical" evidence="8">
    <location>
        <begin position="164"/>
        <end position="183"/>
    </location>
</feature>
<evidence type="ECO:0000256" key="6">
    <source>
        <dbReference type="ARBA" id="ARBA00023034"/>
    </source>
</evidence>
<comment type="caution">
    <text evidence="10">The sequence shown here is derived from an EMBL/GenBank/DDBJ whole genome shotgun (WGS) entry which is preliminary data.</text>
</comment>
<dbReference type="Proteomes" id="UP000440578">
    <property type="component" value="Unassembled WGS sequence"/>
</dbReference>
<feature type="transmembrane region" description="Helical" evidence="8">
    <location>
        <begin position="298"/>
        <end position="320"/>
    </location>
</feature>
<feature type="transmembrane region" description="Helical" evidence="8">
    <location>
        <begin position="228"/>
        <end position="247"/>
    </location>
</feature>
<feature type="domain" description="CWH43-like N-terminal" evidence="9">
    <location>
        <begin position="105"/>
        <end position="324"/>
    </location>
</feature>
<organism evidence="10 11">
    <name type="scientific">Amphibalanus amphitrite</name>
    <name type="common">Striped barnacle</name>
    <name type="synonym">Balanus amphitrite</name>
    <dbReference type="NCBI Taxonomy" id="1232801"/>
    <lineage>
        <taxon>Eukaryota</taxon>
        <taxon>Metazoa</taxon>
        <taxon>Ecdysozoa</taxon>
        <taxon>Arthropoda</taxon>
        <taxon>Crustacea</taxon>
        <taxon>Multicrustacea</taxon>
        <taxon>Cirripedia</taxon>
        <taxon>Thoracica</taxon>
        <taxon>Thoracicalcarea</taxon>
        <taxon>Balanomorpha</taxon>
        <taxon>Balanoidea</taxon>
        <taxon>Balanidae</taxon>
        <taxon>Amphibalaninae</taxon>
        <taxon>Amphibalanus</taxon>
    </lineage>
</organism>
<comment type="subcellular location">
    <subcellularLocation>
        <location evidence="1">Golgi apparatus membrane</location>
        <topology evidence="1">Multi-pass membrane protein</topology>
    </subcellularLocation>
</comment>
<protein>
    <submittedName>
        <fullName evidence="10">Post-GPI attachment to proteins factor 2</fullName>
    </submittedName>
</protein>
<dbReference type="Pfam" id="PF10277">
    <property type="entry name" value="Frag1"/>
    <property type="match status" value="2"/>
</dbReference>
<evidence type="ECO:0000256" key="4">
    <source>
        <dbReference type="ARBA" id="ARBA00022692"/>
    </source>
</evidence>
<feature type="domain" description="CWH43-like N-terminal" evidence="9">
    <location>
        <begin position="31"/>
        <end position="103"/>
    </location>
</feature>
<evidence type="ECO:0000256" key="1">
    <source>
        <dbReference type="ARBA" id="ARBA00004653"/>
    </source>
</evidence>
<dbReference type="PANTHER" id="PTHR12892">
    <property type="entry name" value="FGF RECEPTOR ACTIVATING PROTEIN 1"/>
    <property type="match status" value="1"/>
</dbReference>
<keyword evidence="6" id="KW-0333">Golgi apparatus</keyword>
<dbReference type="EMBL" id="VIIS01000399">
    <property type="protein sequence ID" value="KAF0309478.1"/>
    <property type="molecule type" value="Genomic_DNA"/>
</dbReference>
<dbReference type="GO" id="GO:0000139">
    <property type="term" value="C:Golgi membrane"/>
    <property type="evidence" value="ECO:0007669"/>
    <property type="project" value="UniProtKB-SubCell"/>
</dbReference>
<dbReference type="AlphaFoldDB" id="A0A6A4X3F1"/>
<evidence type="ECO:0000313" key="11">
    <source>
        <dbReference type="Proteomes" id="UP000440578"/>
    </source>
</evidence>
<keyword evidence="3" id="KW-0337">GPI-anchor biosynthesis</keyword>
<evidence type="ECO:0000256" key="2">
    <source>
        <dbReference type="ARBA" id="ARBA00007414"/>
    </source>
</evidence>
<comment type="similarity">
    <text evidence="2">Belongs to the PGAP2 family.</text>
</comment>
<accession>A0A6A4X3F1</accession>
<evidence type="ECO:0000256" key="5">
    <source>
        <dbReference type="ARBA" id="ARBA00022989"/>
    </source>
</evidence>
<name>A0A6A4X3F1_AMPAM</name>
<keyword evidence="5 8" id="KW-1133">Transmembrane helix</keyword>
<reference evidence="10 11" key="1">
    <citation type="submission" date="2019-07" db="EMBL/GenBank/DDBJ databases">
        <title>Draft genome assembly of a fouling barnacle, Amphibalanus amphitrite (Darwin, 1854): The first reference genome for Thecostraca.</title>
        <authorList>
            <person name="Kim W."/>
        </authorList>
    </citation>
    <scope>NUCLEOTIDE SEQUENCE [LARGE SCALE GENOMIC DNA]</scope>
    <source>
        <strain evidence="10">SNU_AA5</strain>
        <tissue evidence="10">Soma without cirri and trophi</tissue>
    </source>
</reference>
<evidence type="ECO:0000259" key="9">
    <source>
        <dbReference type="Pfam" id="PF10277"/>
    </source>
</evidence>
<dbReference type="InterPro" id="IPR039545">
    <property type="entry name" value="PGAP2"/>
</dbReference>
<keyword evidence="11" id="KW-1185">Reference proteome</keyword>
<keyword evidence="7 8" id="KW-0472">Membrane</keyword>
<gene>
    <name evidence="10" type="primary">Pgap2_1</name>
    <name evidence="10" type="ORF">FJT64_019430</name>
</gene>
<proteinExistence type="inferred from homology"/>
<feature type="transmembrane region" description="Helical" evidence="8">
    <location>
        <begin position="101"/>
        <end position="126"/>
    </location>
</feature>
<evidence type="ECO:0000256" key="3">
    <source>
        <dbReference type="ARBA" id="ARBA00022502"/>
    </source>
</evidence>
<feature type="transmembrane region" description="Helical" evidence="8">
    <location>
        <begin position="34"/>
        <end position="56"/>
    </location>
</feature>
<dbReference type="OrthoDB" id="68581at2759"/>
<dbReference type="GO" id="GO:0005789">
    <property type="term" value="C:endoplasmic reticulum membrane"/>
    <property type="evidence" value="ECO:0007669"/>
    <property type="project" value="TreeGrafter"/>
</dbReference>
<evidence type="ECO:0000313" key="10">
    <source>
        <dbReference type="EMBL" id="KAF0309478.1"/>
    </source>
</evidence>
<dbReference type="PANTHER" id="PTHR12892:SF11">
    <property type="entry name" value="POST-GPI ATTACHMENT TO PROTEINS FACTOR 2"/>
    <property type="match status" value="1"/>
</dbReference>
<evidence type="ECO:0000256" key="8">
    <source>
        <dbReference type="SAM" id="Phobius"/>
    </source>
</evidence>
<feature type="transmembrane region" description="Helical" evidence="8">
    <location>
        <begin position="268"/>
        <end position="286"/>
    </location>
</feature>
<keyword evidence="4 8" id="KW-0812">Transmembrane</keyword>
<dbReference type="InterPro" id="IPR019402">
    <property type="entry name" value="CWH43_N"/>
</dbReference>
<dbReference type="GO" id="GO:0006506">
    <property type="term" value="P:GPI anchor biosynthetic process"/>
    <property type="evidence" value="ECO:0007669"/>
    <property type="project" value="UniProtKB-KW"/>
</dbReference>